<accession>A0A5P9JXS9</accession>
<feature type="transmembrane region" description="Helical" evidence="7">
    <location>
        <begin position="129"/>
        <end position="148"/>
    </location>
</feature>
<dbReference type="EMBL" id="CP045423">
    <property type="protein sequence ID" value="QFU16035.1"/>
    <property type="molecule type" value="Genomic_DNA"/>
</dbReference>
<gene>
    <name evidence="9" type="ORF">GDR74_07240</name>
</gene>
<evidence type="ECO:0000256" key="4">
    <source>
        <dbReference type="ARBA" id="ARBA00022692"/>
    </source>
</evidence>
<evidence type="ECO:0000313" key="9">
    <source>
        <dbReference type="EMBL" id="QFU16035.1"/>
    </source>
</evidence>
<comment type="similarity">
    <text evidence="2 7">Belongs to the DedA family.</text>
</comment>
<dbReference type="AlphaFoldDB" id="A0A5P9JXS9"/>
<sequence length="173" mass="18888">MNLEDLTQAVLDFIRAHRELAPLILGLMTFGESFAFVSLLLPATTVIVAAGFLIAAAEIPFWQSWAGAVAGAILGNWISYAVGRHYKTAAYGVWPLSRKPGLIARGERFFERFGPWAVFFGRFFGPARAVIPLIAGIFLMPAILFQAANLASAFVWGFVLLAPGAGLARHFFW</sequence>
<dbReference type="RefSeq" id="WP_152585680.1">
    <property type="nucleotide sequence ID" value="NZ_CP045423.1"/>
</dbReference>
<keyword evidence="4 7" id="KW-0812">Transmembrane</keyword>
<feature type="transmembrane region" description="Helical" evidence="7">
    <location>
        <begin position="62"/>
        <end position="82"/>
    </location>
</feature>
<reference evidence="9 10" key="1">
    <citation type="submission" date="2019-10" db="EMBL/GenBank/DDBJ databases">
        <title>Isolation, Identification of Microvirga thermotolerans HR1, a novel thermophilic bacterium and Comparative Genomics of the genus Microvirga.</title>
        <authorList>
            <person name="Li J."/>
            <person name="Zhang W."/>
            <person name="Lin M."/>
            <person name="Wang J."/>
        </authorList>
    </citation>
    <scope>NUCLEOTIDE SEQUENCE [LARGE SCALE GENOMIC DNA]</scope>
    <source>
        <strain evidence="9 10">HR1</strain>
    </source>
</reference>
<dbReference type="KEGG" id="mico:GDR74_07240"/>
<evidence type="ECO:0000256" key="2">
    <source>
        <dbReference type="ARBA" id="ARBA00010792"/>
    </source>
</evidence>
<evidence type="ECO:0000256" key="6">
    <source>
        <dbReference type="ARBA" id="ARBA00023136"/>
    </source>
</evidence>
<evidence type="ECO:0000256" key="5">
    <source>
        <dbReference type="ARBA" id="ARBA00022989"/>
    </source>
</evidence>
<proteinExistence type="inferred from homology"/>
<evidence type="ECO:0000256" key="1">
    <source>
        <dbReference type="ARBA" id="ARBA00004651"/>
    </source>
</evidence>
<dbReference type="GO" id="GO:0005886">
    <property type="term" value="C:plasma membrane"/>
    <property type="evidence" value="ECO:0007669"/>
    <property type="project" value="UniProtKB-SubCell"/>
</dbReference>
<feature type="domain" description="VTT" evidence="8">
    <location>
        <begin position="41"/>
        <end position="165"/>
    </location>
</feature>
<dbReference type="PANTHER" id="PTHR30353:SF15">
    <property type="entry name" value="INNER MEMBRANE PROTEIN YABI"/>
    <property type="match status" value="1"/>
</dbReference>
<organism evidence="9 10">
    <name type="scientific">Microvirga thermotolerans</name>
    <dbReference type="NCBI Taxonomy" id="2651334"/>
    <lineage>
        <taxon>Bacteria</taxon>
        <taxon>Pseudomonadati</taxon>
        <taxon>Pseudomonadota</taxon>
        <taxon>Alphaproteobacteria</taxon>
        <taxon>Hyphomicrobiales</taxon>
        <taxon>Methylobacteriaceae</taxon>
        <taxon>Microvirga</taxon>
    </lineage>
</organism>
<keyword evidence="5 7" id="KW-1133">Transmembrane helix</keyword>
<evidence type="ECO:0000256" key="3">
    <source>
        <dbReference type="ARBA" id="ARBA00022475"/>
    </source>
</evidence>
<name>A0A5P9JXS9_9HYPH</name>
<evidence type="ECO:0000259" key="8">
    <source>
        <dbReference type="Pfam" id="PF09335"/>
    </source>
</evidence>
<feature type="transmembrane region" description="Helical" evidence="7">
    <location>
        <begin position="34"/>
        <end position="56"/>
    </location>
</feature>
<keyword evidence="3 7" id="KW-1003">Cell membrane</keyword>
<evidence type="ECO:0000313" key="10">
    <source>
        <dbReference type="Proteomes" id="UP000325614"/>
    </source>
</evidence>
<evidence type="ECO:0000256" key="7">
    <source>
        <dbReference type="RuleBase" id="RU367016"/>
    </source>
</evidence>
<keyword evidence="6 7" id="KW-0472">Membrane</keyword>
<dbReference type="PANTHER" id="PTHR30353">
    <property type="entry name" value="INNER MEMBRANE PROTEIN DEDA-RELATED"/>
    <property type="match status" value="1"/>
</dbReference>
<feature type="transmembrane region" description="Helical" evidence="7">
    <location>
        <begin position="154"/>
        <end position="172"/>
    </location>
</feature>
<keyword evidence="10" id="KW-1185">Reference proteome</keyword>
<dbReference type="InterPro" id="IPR032818">
    <property type="entry name" value="DedA-like"/>
</dbReference>
<protein>
    <submittedName>
        <fullName evidence="9">DedA family protein</fullName>
    </submittedName>
</protein>
<dbReference type="Proteomes" id="UP000325614">
    <property type="component" value="Chromosome"/>
</dbReference>
<comment type="subcellular location">
    <subcellularLocation>
        <location evidence="1 7">Cell membrane</location>
        <topology evidence="1 7">Multi-pass membrane protein</topology>
    </subcellularLocation>
</comment>
<dbReference type="InterPro" id="IPR032816">
    <property type="entry name" value="VTT_dom"/>
</dbReference>
<dbReference type="Pfam" id="PF09335">
    <property type="entry name" value="VTT_dom"/>
    <property type="match status" value="1"/>
</dbReference>